<keyword evidence="11" id="KW-0812">Transmembrane</keyword>
<keyword evidence="3" id="KW-0288">FMN</keyword>
<dbReference type="GO" id="GO:0050660">
    <property type="term" value="F:flavin adenine dinucleotide binding"/>
    <property type="evidence" value="ECO:0007669"/>
    <property type="project" value="InterPro"/>
</dbReference>
<sequence length="818" mass="91163">MTTDVVEMLKEPRMIKICAPMVRYSKLQFRTLVRRYGCDICFTPMILADSFVQSSKARDNEFTTHEEDQPLIVQFAAKTVNDFVDASEMVAPYCNGVDLNCGCPQRWAMQEGYGADLLRKPELVKDLVSQVRNRIPRPFTVSAKIRLLKDIRQTIALCQTLEKADASFLTIHARTPEMRNEPIDLDKLKLLRDHVRLPLVANGDAKSLESAESLFKESGCEGVMSARGILTNPALFSGRSATPLACVQDWLDITSTVPTEFQCFHHHLVFMLEKILPRTERMLFNSLQNKSSVLEFLESYYNIKPNASDSMELTRKGLQVSLFAGLTEECPLTKERSYGYRLCAYCGNGLKFIIFCFIALTFAITTMLVLQILYTESIPQSSLHGAHGAVATDYSNCSQIGTKILARSGNAVDAAVAATICMAVVAPHKTGLGGGGYIMIYNYKNYTHPIVIDFASNTTTGFFAEAGIRLPALLKGLEFAQRSYGSLAWRDVVEPVVELTREGFVISKDLADEVAKNTDYEIFYAGPLSPGDRLQLHELTRTLDIIAHYGATALYNGTLSHEILQNTTLRERLLQQLASYEPTVTMARSTTLHRHTIYYPSHASFMQEVIEALENLPILAANASTIESQVLVAQTLMNVFLQFFQNLQHDVKKETYTGVMAMDWQDTYVTILSGLSSPFGSGNRMAGFFLDNIDDNDLSTFIPIIFHYDGGICGLRGVLGSNDIFLNGQILYNLIVRALNVSAAIEYPRYYFASDGMVIEDNQRHSMEAALQARLYSMISPLSHDDSSSMRSVNAIVKRKDSLSSHSDSRGNGIASRF</sequence>
<dbReference type="PRINTS" id="PR01210">
    <property type="entry name" value="GGTRANSPTASE"/>
</dbReference>
<dbReference type="FunFam" id="3.20.20.70:FF:000159">
    <property type="entry name" value="tRNA-dihydrouridine synthase 4"/>
    <property type="match status" value="1"/>
</dbReference>
<evidence type="ECO:0000256" key="5">
    <source>
        <dbReference type="ARBA" id="ARBA00022694"/>
    </source>
</evidence>
<evidence type="ECO:0000256" key="9">
    <source>
        <dbReference type="ARBA" id="ARBA00071722"/>
    </source>
</evidence>
<keyword evidence="2" id="KW-0285">Flavoprotein</keyword>
<dbReference type="GO" id="GO:0102266">
    <property type="term" value="F:tRNA-dihydrouridine20a synthase activity"/>
    <property type="evidence" value="ECO:0007669"/>
    <property type="project" value="UniProtKB-ARBA"/>
</dbReference>
<dbReference type="InterPro" id="IPR013785">
    <property type="entry name" value="Aldolase_TIM"/>
</dbReference>
<comment type="caution">
    <text evidence="13">The sequence shown here is derived from an EMBL/GenBank/DDBJ whole genome shotgun (WGS) entry which is preliminary data.</text>
</comment>
<evidence type="ECO:0000256" key="2">
    <source>
        <dbReference type="ARBA" id="ARBA00022630"/>
    </source>
</evidence>
<organism evidence="13 14">
    <name type="scientific">Temnothorax longispinosus</name>
    <dbReference type="NCBI Taxonomy" id="300112"/>
    <lineage>
        <taxon>Eukaryota</taxon>
        <taxon>Metazoa</taxon>
        <taxon>Ecdysozoa</taxon>
        <taxon>Arthropoda</taxon>
        <taxon>Hexapoda</taxon>
        <taxon>Insecta</taxon>
        <taxon>Pterygota</taxon>
        <taxon>Neoptera</taxon>
        <taxon>Endopterygota</taxon>
        <taxon>Hymenoptera</taxon>
        <taxon>Apocrita</taxon>
        <taxon>Aculeata</taxon>
        <taxon>Formicoidea</taxon>
        <taxon>Formicidae</taxon>
        <taxon>Myrmicinae</taxon>
        <taxon>Temnothorax</taxon>
    </lineage>
</organism>
<name>A0A4S2KLQ0_9HYME</name>
<protein>
    <recommendedName>
        <fullName evidence="9">tRNA-dihydrouridine(20a/20b) synthase [NAD(P)+]</fullName>
    </recommendedName>
    <alternativeName>
        <fullName evidence="10">tRNA-dihydrouridine synthase 4</fullName>
    </alternativeName>
</protein>
<evidence type="ECO:0000256" key="11">
    <source>
        <dbReference type="SAM" id="Phobius"/>
    </source>
</evidence>
<dbReference type="InterPro" id="IPR018517">
    <property type="entry name" value="tRNA_hU_synthase_CS"/>
</dbReference>
<dbReference type="SUPFAM" id="SSF56235">
    <property type="entry name" value="N-terminal nucleophile aminohydrolases (Ntn hydrolases)"/>
    <property type="match status" value="1"/>
</dbReference>
<dbReference type="Gene3D" id="3.60.20.40">
    <property type="match status" value="1"/>
</dbReference>
<accession>A0A4S2KLQ0</accession>
<dbReference type="CDD" id="cd02801">
    <property type="entry name" value="DUS_like_FMN"/>
    <property type="match status" value="1"/>
</dbReference>
<evidence type="ECO:0000256" key="6">
    <source>
        <dbReference type="ARBA" id="ARBA00022857"/>
    </source>
</evidence>
<dbReference type="Gene3D" id="3.20.20.70">
    <property type="entry name" value="Aldolase class I"/>
    <property type="match status" value="1"/>
</dbReference>
<dbReference type="STRING" id="300112.A0A4S2KLQ0"/>
<keyword evidence="14" id="KW-1185">Reference proteome</keyword>
<feature type="transmembrane region" description="Helical" evidence="11">
    <location>
        <begin position="352"/>
        <end position="374"/>
    </location>
</feature>
<dbReference type="GO" id="GO:0006397">
    <property type="term" value="P:mRNA processing"/>
    <property type="evidence" value="ECO:0007669"/>
    <property type="project" value="UniProtKB-KW"/>
</dbReference>
<gene>
    <name evidence="13" type="ORF">DBV15_03597</name>
</gene>
<evidence type="ECO:0000256" key="10">
    <source>
        <dbReference type="ARBA" id="ARBA00078338"/>
    </source>
</evidence>
<dbReference type="InterPro" id="IPR035587">
    <property type="entry name" value="DUS-like_FMN-bd"/>
</dbReference>
<evidence type="ECO:0000313" key="14">
    <source>
        <dbReference type="Proteomes" id="UP000310200"/>
    </source>
</evidence>
<evidence type="ECO:0000256" key="3">
    <source>
        <dbReference type="ARBA" id="ARBA00022643"/>
    </source>
</evidence>
<reference evidence="13 14" key="1">
    <citation type="journal article" date="2019" name="Philos. Trans. R. Soc. Lond., B, Biol. Sci.">
        <title>Ant behaviour and brain gene expression of defending hosts depend on the ecological success of the intruding social parasite.</title>
        <authorList>
            <person name="Kaur R."/>
            <person name="Stoldt M."/>
            <person name="Jongepier E."/>
            <person name="Feldmeyer B."/>
            <person name="Menzel F."/>
            <person name="Bornberg-Bauer E."/>
            <person name="Foitzik S."/>
        </authorList>
    </citation>
    <scope>NUCLEOTIDE SEQUENCE [LARGE SCALE GENOMIC DNA]</scope>
    <source>
        <tissue evidence="13">Whole body</tissue>
    </source>
</reference>
<evidence type="ECO:0000256" key="1">
    <source>
        <dbReference type="ARBA" id="ARBA00001917"/>
    </source>
</evidence>
<keyword evidence="8" id="KW-0520">NAD</keyword>
<keyword evidence="11" id="KW-1133">Transmembrane helix</keyword>
<dbReference type="Pfam" id="PF01019">
    <property type="entry name" value="G_glu_transpept"/>
    <property type="match status" value="1"/>
</dbReference>
<evidence type="ECO:0000256" key="8">
    <source>
        <dbReference type="ARBA" id="ARBA00023027"/>
    </source>
</evidence>
<dbReference type="EMBL" id="QBLH01002019">
    <property type="protein sequence ID" value="TGZ50166.1"/>
    <property type="molecule type" value="Genomic_DNA"/>
</dbReference>
<evidence type="ECO:0000259" key="12">
    <source>
        <dbReference type="Pfam" id="PF01207"/>
    </source>
</evidence>
<proteinExistence type="predicted"/>
<dbReference type="PANTHER" id="PTHR11082:SF31">
    <property type="entry name" value="TRNA-DIHYDROURIDINE(20A_20B) SYNTHASE [NAD(P)+]-LIKE"/>
    <property type="match status" value="1"/>
</dbReference>
<dbReference type="Pfam" id="PF01207">
    <property type="entry name" value="Dus"/>
    <property type="match status" value="1"/>
</dbReference>
<dbReference type="AlphaFoldDB" id="A0A4S2KLQ0"/>
<keyword evidence="4" id="KW-0507">mRNA processing</keyword>
<keyword evidence="7" id="KW-0560">Oxidoreductase</keyword>
<dbReference type="Proteomes" id="UP000310200">
    <property type="component" value="Unassembled WGS sequence"/>
</dbReference>
<dbReference type="SUPFAM" id="SSF51395">
    <property type="entry name" value="FMN-linked oxidoreductases"/>
    <property type="match status" value="1"/>
</dbReference>
<feature type="domain" description="DUS-like FMN-binding" evidence="12">
    <location>
        <begin position="18"/>
        <end position="275"/>
    </location>
</feature>
<evidence type="ECO:0000256" key="7">
    <source>
        <dbReference type="ARBA" id="ARBA00023002"/>
    </source>
</evidence>
<evidence type="ECO:0000313" key="13">
    <source>
        <dbReference type="EMBL" id="TGZ50166.1"/>
    </source>
</evidence>
<keyword evidence="11" id="KW-0472">Membrane</keyword>
<dbReference type="InterPro" id="IPR043137">
    <property type="entry name" value="GGT_ssub_C"/>
</dbReference>
<dbReference type="PANTHER" id="PTHR11082">
    <property type="entry name" value="TRNA-DIHYDROURIDINE SYNTHASE"/>
    <property type="match status" value="1"/>
</dbReference>
<dbReference type="InterPro" id="IPR029055">
    <property type="entry name" value="Ntn_hydrolases_N"/>
</dbReference>
<dbReference type="PROSITE" id="PS01136">
    <property type="entry name" value="UPF0034"/>
    <property type="match status" value="1"/>
</dbReference>
<evidence type="ECO:0000256" key="4">
    <source>
        <dbReference type="ARBA" id="ARBA00022664"/>
    </source>
</evidence>
<dbReference type="GO" id="GO:0102267">
    <property type="term" value="F:tRNA-dihydrouridine20b synthase activity"/>
    <property type="evidence" value="ECO:0007669"/>
    <property type="project" value="UniProtKB-ARBA"/>
</dbReference>
<keyword evidence="5" id="KW-0819">tRNA processing</keyword>
<comment type="cofactor">
    <cofactor evidence="1">
        <name>FMN</name>
        <dbReference type="ChEBI" id="CHEBI:58210"/>
    </cofactor>
</comment>
<keyword evidence="6" id="KW-0521">NADP</keyword>